<sequence>MFDEKIEDDCSLPKATVDKLIHSTLASKTLMAKDAREVLRSFSKKILIILAGEANRKCEEEKKKTITIDHLIHSLRKYELERYVDEVEKSTKCYLEYTKHKPSKQNKFKESGLTMEQLHAEQQMLFAQAKKVPTTDGASVDELEIQIDDVQEIQDDKSNLS</sequence>
<feature type="domain" description="Transcription factor CBF/NF-Y/archaeal histone" evidence="3">
    <location>
        <begin position="11"/>
        <end position="74"/>
    </location>
</feature>
<accession>A0A1Y1S779</accession>
<keyword evidence="5" id="KW-1185">Reference proteome</keyword>
<dbReference type="Pfam" id="PF00808">
    <property type="entry name" value="CBFD_NFYB_HMF"/>
    <property type="match status" value="1"/>
</dbReference>
<dbReference type="EMBL" id="LWDP01000042">
    <property type="protein sequence ID" value="ORD93863.1"/>
    <property type="molecule type" value="Genomic_DNA"/>
</dbReference>
<evidence type="ECO:0000256" key="1">
    <source>
        <dbReference type="ARBA" id="ARBA00004123"/>
    </source>
</evidence>
<comment type="subcellular location">
    <subcellularLocation>
        <location evidence="1">Nucleus</location>
    </subcellularLocation>
</comment>
<proteinExistence type="predicted"/>
<dbReference type="AlphaFoldDB" id="A0A1Y1S779"/>
<dbReference type="PANTHER" id="PTHR46138:SF1">
    <property type="entry name" value="PROTEIN DR1"/>
    <property type="match status" value="1"/>
</dbReference>
<dbReference type="GO" id="GO:0016251">
    <property type="term" value="F:RNA polymerase II general transcription initiation factor activity"/>
    <property type="evidence" value="ECO:0007669"/>
    <property type="project" value="TreeGrafter"/>
</dbReference>
<name>A0A1Y1S779_9MICR</name>
<evidence type="ECO:0000313" key="4">
    <source>
        <dbReference type="EMBL" id="ORD93863.1"/>
    </source>
</evidence>
<comment type="caution">
    <text evidence="4">The sequence shown here is derived from an EMBL/GenBank/DDBJ whole genome shotgun (WGS) entry which is preliminary data.</text>
</comment>
<dbReference type="InterPro" id="IPR009072">
    <property type="entry name" value="Histone-fold"/>
</dbReference>
<dbReference type="Proteomes" id="UP000192639">
    <property type="component" value="Unassembled WGS sequence"/>
</dbReference>
<dbReference type="PANTHER" id="PTHR46138">
    <property type="entry name" value="PROTEIN DR1"/>
    <property type="match status" value="1"/>
</dbReference>
<dbReference type="SUPFAM" id="SSF47113">
    <property type="entry name" value="Histone-fold"/>
    <property type="match status" value="1"/>
</dbReference>
<gene>
    <name evidence="4" type="primary">NC2B</name>
    <name evidence="4" type="ORF">ECANGB1_1426</name>
</gene>
<dbReference type="InterPro" id="IPR042225">
    <property type="entry name" value="Ncb2"/>
</dbReference>
<keyword evidence="2" id="KW-0539">Nucleus</keyword>
<evidence type="ECO:0000256" key="2">
    <source>
        <dbReference type="ARBA" id="ARBA00023242"/>
    </source>
</evidence>
<dbReference type="GO" id="GO:0017025">
    <property type="term" value="F:TBP-class protein binding"/>
    <property type="evidence" value="ECO:0007669"/>
    <property type="project" value="TreeGrafter"/>
</dbReference>
<dbReference type="GO" id="GO:0000122">
    <property type="term" value="P:negative regulation of transcription by RNA polymerase II"/>
    <property type="evidence" value="ECO:0007669"/>
    <property type="project" value="InterPro"/>
</dbReference>
<dbReference type="Gene3D" id="1.10.20.10">
    <property type="entry name" value="Histone, subunit A"/>
    <property type="match status" value="1"/>
</dbReference>
<dbReference type="OrthoDB" id="601405at2759"/>
<protein>
    <submittedName>
        <fullName evidence="4">NC2B</fullName>
    </submittedName>
</protein>
<evidence type="ECO:0000259" key="3">
    <source>
        <dbReference type="Pfam" id="PF00808"/>
    </source>
</evidence>
<dbReference type="VEuPathDB" id="MicrosporidiaDB:ECANGB1_1426"/>
<reference evidence="4 5" key="1">
    <citation type="journal article" date="2017" name="Environ. Microbiol.">
        <title>Decay of the glycolytic pathway and adaptation to intranuclear parasitism within Enterocytozoonidae microsporidia.</title>
        <authorList>
            <person name="Wiredu Boakye D."/>
            <person name="Jaroenlak P."/>
            <person name="Prachumwat A."/>
            <person name="Williams T.A."/>
            <person name="Bateman K.S."/>
            <person name="Itsathitphaisarn O."/>
            <person name="Sritunyalucksana K."/>
            <person name="Paszkiewicz K.H."/>
            <person name="Moore K.A."/>
            <person name="Stentiford G.D."/>
            <person name="Williams B.A."/>
        </authorList>
    </citation>
    <scope>NUCLEOTIDE SEQUENCE [LARGE SCALE GENOMIC DNA]</scope>
    <source>
        <strain evidence="4 5">GB1</strain>
    </source>
</reference>
<dbReference type="CDD" id="cd22905">
    <property type="entry name" value="HFD_Dr1"/>
    <property type="match status" value="1"/>
</dbReference>
<dbReference type="GO" id="GO:0046982">
    <property type="term" value="F:protein heterodimerization activity"/>
    <property type="evidence" value="ECO:0007669"/>
    <property type="project" value="InterPro"/>
</dbReference>
<organism evidence="4 5">
    <name type="scientific">Enterospora canceri</name>
    <dbReference type="NCBI Taxonomy" id="1081671"/>
    <lineage>
        <taxon>Eukaryota</taxon>
        <taxon>Fungi</taxon>
        <taxon>Fungi incertae sedis</taxon>
        <taxon>Microsporidia</taxon>
        <taxon>Enterocytozoonidae</taxon>
        <taxon>Enterospora</taxon>
    </lineage>
</organism>
<dbReference type="InterPro" id="IPR003958">
    <property type="entry name" value="CBFA_NFYB_domain"/>
</dbReference>
<dbReference type="GO" id="GO:0051123">
    <property type="term" value="P:RNA polymerase II preinitiation complex assembly"/>
    <property type="evidence" value="ECO:0007669"/>
    <property type="project" value="TreeGrafter"/>
</dbReference>
<evidence type="ECO:0000313" key="5">
    <source>
        <dbReference type="Proteomes" id="UP000192639"/>
    </source>
</evidence>
<dbReference type="GO" id="GO:0017054">
    <property type="term" value="C:negative cofactor 2 complex"/>
    <property type="evidence" value="ECO:0007669"/>
    <property type="project" value="InterPro"/>
</dbReference>